<reference evidence="1" key="2">
    <citation type="submission" date="2021-08" db="EMBL/GenBank/DDBJ databases">
        <authorList>
            <person name="Eriksson T."/>
        </authorList>
    </citation>
    <scope>NUCLEOTIDE SEQUENCE</scope>
    <source>
        <strain evidence="1">Stoneville</strain>
        <tissue evidence="1">Whole head</tissue>
    </source>
</reference>
<keyword evidence="2" id="KW-1185">Reference proteome</keyword>
<accession>A0A8J6HCG3</accession>
<dbReference type="AlphaFoldDB" id="A0A8J6HCG3"/>
<evidence type="ECO:0000313" key="2">
    <source>
        <dbReference type="Proteomes" id="UP000719412"/>
    </source>
</evidence>
<gene>
    <name evidence="1" type="ORF">GEV33_011616</name>
</gene>
<dbReference type="Proteomes" id="UP000719412">
    <property type="component" value="Unassembled WGS sequence"/>
</dbReference>
<proteinExistence type="predicted"/>
<sequence length="359" mass="40841">MNTQAFNARLGEDSIQLDTHNTRQNLTLPKDNINAMIVVSSRLSVRLQGLLLRTLGPVPLERLTHDNAELYLCQPGRHNNVVNISRGPFWSVSKRPTELMGLNYSGPSSRPRCGGGQRNIQRIYGDGAAQDSRGIDSGQLRRKAFNDSDPKIKGESFEGRDGGCERFQFGGEIFCETMILGKHTFGSHFGELVLREKFFPYISSVRRRVLAQRNYFQRMNYSGPLHRIKTESKGPIKKAFTVMKACFLGVRVPTIAPLGLEVLFSNWGKLGHYVEELAKLGYRMNLVEAQIYGSCNSFESFRRGLIFHCSKNAWEERGWLHLLSEPEKRTQYFPGNKKRTFVLRARPRKLQPARSCPND</sequence>
<protein>
    <submittedName>
        <fullName evidence="1">Uncharacterized protein</fullName>
    </submittedName>
</protein>
<comment type="caution">
    <text evidence="1">The sequence shown here is derived from an EMBL/GenBank/DDBJ whole genome shotgun (WGS) entry which is preliminary data.</text>
</comment>
<reference evidence="1" key="1">
    <citation type="journal article" date="2020" name="J Insects Food Feed">
        <title>The yellow mealworm (Tenebrio molitor) genome: a resource for the emerging insects as food and feed industry.</title>
        <authorList>
            <person name="Eriksson T."/>
            <person name="Andere A."/>
            <person name="Kelstrup H."/>
            <person name="Emery V."/>
            <person name="Picard C."/>
        </authorList>
    </citation>
    <scope>NUCLEOTIDE SEQUENCE</scope>
    <source>
        <strain evidence="1">Stoneville</strain>
        <tissue evidence="1">Whole head</tissue>
    </source>
</reference>
<name>A0A8J6HCG3_TENMO</name>
<organism evidence="1 2">
    <name type="scientific">Tenebrio molitor</name>
    <name type="common">Yellow mealworm beetle</name>
    <dbReference type="NCBI Taxonomy" id="7067"/>
    <lineage>
        <taxon>Eukaryota</taxon>
        <taxon>Metazoa</taxon>
        <taxon>Ecdysozoa</taxon>
        <taxon>Arthropoda</taxon>
        <taxon>Hexapoda</taxon>
        <taxon>Insecta</taxon>
        <taxon>Pterygota</taxon>
        <taxon>Neoptera</taxon>
        <taxon>Endopterygota</taxon>
        <taxon>Coleoptera</taxon>
        <taxon>Polyphaga</taxon>
        <taxon>Cucujiformia</taxon>
        <taxon>Tenebrionidae</taxon>
        <taxon>Tenebrio</taxon>
    </lineage>
</organism>
<dbReference type="EMBL" id="JABDTM020026990">
    <property type="protein sequence ID" value="KAH0811173.1"/>
    <property type="molecule type" value="Genomic_DNA"/>
</dbReference>
<evidence type="ECO:0000313" key="1">
    <source>
        <dbReference type="EMBL" id="KAH0811173.1"/>
    </source>
</evidence>